<feature type="non-terminal residue" evidence="2">
    <location>
        <position position="73"/>
    </location>
</feature>
<comment type="caution">
    <text evidence="2">The sequence shown here is derived from an EMBL/GenBank/DDBJ whole genome shotgun (WGS) entry which is preliminary data.</text>
</comment>
<accession>A0A0L1LH78</accession>
<name>A0A0L1LH78_PSESX</name>
<dbReference type="EMBL" id="LFQK01000119">
    <property type="protein sequence ID" value="KNH15552.1"/>
    <property type="molecule type" value="Genomic_DNA"/>
</dbReference>
<feature type="transmembrane region" description="Helical" evidence="1">
    <location>
        <begin position="6"/>
        <end position="24"/>
    </location>
</feature>
<evidence type="ECO:0000256" key="1">
    <source>
        <dbReference type="SAM" id="Phobius"/>
    </source>
</evidence>
<evidence type="ECO:0000313" key="3">
    <source>
        <dbReference type="Proteomes" id="UP000036955"/>
    </source>
</evidence>
<proteinExistence type="predicted"/>
<keyword evidence="1" id="KW-0812">Transmembrane</keyword>
<dbReference type="AlphaFoldDB" id="A0A0L1LH78"/>
<gene>
    <name evidence="2" type="ORF">ACS77_28750</name>
</gene>
<evidence type="ECO:0000313" key="2">
    <source>
        <dbReference type="EMBL" id="KNH15552.1"/>
    </source>
</evidence>
<keyword evidence="1" id="KW-1133">Transmembrane helix</keyword>
<protein>
    <submittedName>
        <fullName evidence="2">Uncharacterized protein</fullName>
    </submittedName>
</protein>
<reference evidence="2 3" key="1">
    <citation type="submission" date="2015-06" db="EMBL/GenBank/DDBJ databases">
        <authorList>
            <person name="Hoefler B.C."/>
            <person name="Straight P.D."/>
        </authorList>
    </citation>
    <scope>NUCLEOTIDE SEQUENCE [LARGE SCALE GENOMIC DNA]</scope>
    <source>
        <strain evidence="2 3">Riq4</strain>
    </source>
</reference>
<feature type="transmembrane region" description="Helical" evidence="1">
    <location>
        <begin position="31"/>
        <end position="50"/>
    </location>
</feature>
<sequence>MNLQATLLLAVAAVSVALWTLLALRLKWSSLGLLCTLLIPAAGLVLLAAWHSRYHPGANFGWLVWAAVFVVHF</sequence>
<organism evidence="2 3">
    <name type="scientific">Pseudomonas syringae</name>
    <dbReference type="NCBI Taxonomy" id="317"/>
    <lineage>
        <taxon>Bacteria</taxon>
        <taxon>Pseudomonadati</taxon>
        <taxon>Pseudomonadota</taxon>
        <taxon>Gammaproteobacteria</taxon>
        <taxon>Pseudomonadales</taxon>
        <taxon>Pseudomonadaceae</taxon>
        <taxon>Pseudomonas</taxon>
    </lineage>
</organism>
<keyword evidence="1" id="KW-0472">Membrane</keyword>
<dbReference type="Proteomes" id="UP000036955">
    <property type="component" value="Unassembled WGS sequence"/>
</dbReference>